<keyword evidence="1" id="KW-0812">Transmembrane</keyword>
<accession>A0A0M9WGR6</accession>
<dbReference type="Proteomes" id="UP000037696">
    <property type="component" value="Unassembled WGS sequence"/>
</dbReference>
<keyword evidence="1" id="KW-1133">Transmembrane helix</keyword>
<organism evidence="2 3">
    <name type="scientific">Penicillium nordicum</name>
    <dbReference type="NCBI Taxonomy" id="229535"/>
    <lineage>
        <taxon>Eukaryota</taxon>
        <taxon>Fungi</taxon>
        <taxon>Dikarya</taxon>
        <taxon>Ascomycota</taxon>
        <taxon>Pezizomycotina</taxon>
        <taxon>Eurotiomycetes</taxon>
        <taxon>Eurotiomycetidae</taxon>
        <taxon>Eurotiales</taxon>
        <taxon>Aspergillaceae</taxon>
        <taxon>Penicillium</taxon>
    </lineage>
</organism>
<dbReference type="AlphaFoldDB" id="A0A0M9WGR6"/>
<evidence type="ECO:0000256" key="1">
    <source>
        <dbReference type="SAM" id="Phobius"/>
    </source>
</evidence>
<feature type="transmembrane region" description="Helical" evidence="1">
    <location>
        <begin position="36"/>
        <end position="56"/>
    </location>
</feature>
<evidence type="ECO:0000313" key="3">
    <source>
        <dbReference type="Proteomes" id="UP000037696"/>
    </source>
</evidence>
<keyword evidence="1" id="KW-0472">Membrane</keyword>
<protein>
    <submittedName>
        <fullName evidence="2">Uncharacterized protein</fullName>
    </submittedName>
</protein>
<name>A0A0M9WGR6_9EURO</name>
<sequence length="94" mass="10472">MTVVFSPSSSFPLLLQKQLAVSISTTNTVELLSLSLSLSLFSWLPITLAFAVLGAYRTSLPPHFIWHMDSHIKLGNFGIKIYGATDRYSHFVRS</sequence>
<comment type="caution">
    <text evidence="2">The sequence shown here is derived from an EMBL/GenBank/DDBJ whole genome shotgun (WGS) entry which is preliminary data.</text>
</comment>
<reference evidence="2 3" key="1">
    <citation type="submission" date="2015-08" db="EMBL/GenBank/DDBJ databases">
        <title>Genome sequencing of Penicillium nordicum.</title>
        <authorList>
            <person name="Nguyen H.D."/>
            <person name="Seifert K.A."/>
        </authorList>
    </citation>
    <scope>NUCLEOTIDE SEQUENCE [LARGE SCALE GENOMIC DNA]</scope>
    <source>
        <strain evidence="2 3">DAOMC 185683</strain>
    </source>
</reference>
<dbReference type="EMBL" id="LHQQ01000068">
    <property type="protein sequence ID" value="KOS44093.1"/>
    <property type="molecule type" value="Genomic_DNA"/>
</dbReference>
<keyword evidence="3" id="KW-1185">Reference proteome</keyword>
<evidence type="ECO:0000313" key="2">
    <source>
        <dbReference type="EMBL" id="KOS44093.1"/>
    </source>
</evidence>
<gene>
    <name evidence="2" type="ORF">ACN38_g5047</name>
</gene>
<proteinExistence type="predicted"/>